<dbReference type="EMBL" id="LAZR01027060">
    <property type="protein sequence ID" value="KKL66889.1"/>
    <property type="molecule type" value="Genomic_DNA"/>
</dbReference>
<dbReference type="SUPFAM" id="SSF56784">
    <property type="entry name" value="HAD-like"/>
    <property type="match status" value="1"/>
</dbReference>
<dbReference type="Pfam" id="PF25109">
    <property type="entry name" value="HAD_PNKP"/>
    <property type="match status" value="1"/>
</dbReference>
<dbReference type="InterPro" id="IPR023214">
    <property type="entry name" value="HAD_sf"/>
</dbReference>
<gene>
    <name evidence="2" type="ORF">LCGC14_2140480</name>
</gene>
<name>A0A0F9DYT6_9ZZZZ</name>
<evidence type="ECO:0000259" key="1">
    <source>
        <dbReference type="Pfam" id="PF25109"/>
    </source>
</evidence>
<accession>A0A0F9DYT6</accession>
<feature type="domain" description="Polynucleotide kinase PNKP phosphatase" evidence="1">
    <location>
        <begin position="3"/>
        <end position="144"/>
    </location>
</feature>
<comment type="caution">
    <text evidence="2">The sequence shown here is derived from an EMBL/GenBank/DDBJ whole genome shotgun (WGS) entry which is preliminary data.</text>
</comment>
<sequence length="151" mass="18140">MRYVIFDIDGTIADNTHRQHYVAGKKKDWKGFLSNVDRDLPIQSIITLIQIIHRDSHPLRARVMLVTGRPEYYRPTTFSWLTKYEVYYDQLFMRPDGDHREDWVVKEEILKELIKRFGAKPIFVVDDRQQVVDMWRRRKITCLQPCAPVEF</sequence>
<protein>
    <recommendedName>
        <fullName evidence="1">Polynucleotide kinase PNKP phosphatase domain-containing protein</fullName>
    </recommendedName>
</protein>
<dbReference type="AlphaFoldDB" id="A0A0F9DYT6"/>
<dbReference type="InterPro" id="IPR036412">
    <property type="entry name" value="HAD-like_sf"/>
</dbReference>
<reference evidence="2" key="1">
    <citation type="journal article" date="2015" name="Nature">
        <title>Complex archaea that bridge the gap between prokaryotes and eukaryotes.</title>
        <authorList>
            <person name="Spang A."/>
            <person name="Saw J.H."/>
            <person name="Jorgensen S.L."/>
            <person name="Zaremba-Niedzwiedzka K."/>
            <person name="Martijn J."/>
            <person name="Lind A.E."/>
            <person name="van Eijk R."/>
            <person name="Schleper C."/>
            <person name="Guy L."/>
            <person name="Ettema T.J."/>
        </authorList>
    </citation>
    <scope>NUCLEOTIDE SEQUENCE</scope>
</reference>
<dbReference type="InterPro" id="IPR056782">
    <property type="entry name" value="HAD_PNKP"/>
</dbReference>
<organism evidence="2">
    <name type="scientific">marine sediment metagenome</name>
    <dbReference type="NCBI Taxonomy" id="412755"/>
    <lineage>
        <taxon>unclassified sequences</taxon>
        <taxon>metagenomes</taxon>
        <taxon>ecological metagenomes</taxon>
    </lineage>
</organism>
<proteinExistence type="predicted"/>
<evidence type="ECO:0000313" key="2">
    <source>
        <dbReference type="EMBL" id="KKL66889.1"/>
    </source>
</evidence>
<dbReference type="Gene3D" id="3.40.50.1000">
    <property type="entry name" value="HAD superfamily/HAD-like"/>
    <property type="match status" value="1"/>
</dbReference>